<dbReference type="EMBL" id="CP001159">
    <property type="protein sequence ID" value="ACI64297.1"/>
    <property type="molecule type" value="Genomic_DNA"/>
</dbReference>
<feature type="compositionally biased region" description="Polar residues" evidence="1">
    <location>
        <begin position="403"/>
        <end position="423"/>
    </location>
</feature>
<dbReference type="InParanoid" id="B5YLU6"/>
<proteinExistence type="predicted"/>
<evidence type="ECO:0000313" key="3">
    <source>
        <dbReference type="Proteomes" id="UP000001449"/>
    </source>
</evidence>
<evidence type="ECO:0000313" key="2">
    <source>
        <dbReference type="EMBL" id="ACI64297.1"/>
    </source>
</evidence>
<feature type="region of interest" description="Disordered" evidence="1">
    <location>
        <begin position="24"/>
        <end position="52"/>
    </location>
</feature>
<dbReference type="HOGENOM" id="CLU_603427_0_0_1"/>
<protein>
    <submittedName>
        <fullName evidence="2">Uncharacterized protein</fullName>
    </submittedName>
</protein>
<dbReference type="GeneID" id="7442982"/>
<keyword evidence="3" id="KW-1185">Reference proteome</keyword>
<dbReference type="RefSeq" id="XP_002295580.1">
    <property type="nucleotide sequence ID" value="XM_002295544.1"/>
</dbReference>
<evidence type="ECO:0000256" key="1">
    <source>
        <dbReference type="SAM" id="MobiDB-lite"/>
    </source>
</evidence>
<reference evidence="2 3" key="1">
    <citation type="journal article" date="2004" name="Science">
        <title>The genome of the diatom Thalassiosira pseudonana: ecology, evolution, and metabolism.</title>
        <authorList>
            <person name="Armbrust E.V."/>
            <person name="Berges J.A."/>
            <person name="Bowler C."/>
            <person name="Green B.R."/>
            <person name="Martinez D."/>
            <person name="Putnam N.H."/>
            <person name="Zhou S."/>
            <person name="Allen A.E."/>
            <person name="Apt K.E."/>
            <person name="Bechner M."/>
            <person name="Brzezinski M.A."/>
            <person name="Chaal B.K."/>
            <person name="Chiovitti A."/>
            <person name="Davis A.K."/>
            <person name="Demarest M.S."/>
            <person name="Detter J.C."/>
            <person name="Glavina T."/>
            <person name="Goodstein D."/>
            <person name="Hadi M.Z."/>
            <person name="Hellsten U."/>
            <person name="Hildebrand M."/>
            <person name="Jenkins B.D."/>
            <person name="Jurka J."/>
            <person name="Kapitonov V.V."/>
            <person name="Kroger N."/>
            <person name="Lau W.W."/>
            <person name="Lane T.W."/>
            <person name="Larimer F.W."/>
            <person name="Lippmeier J.C."/>
            <person name="Lucas S."/>
            <person name="Medina M."/>
            <person name="Montsant A."/>
            <person name="Obornik M."/>
            <person name="Parker M.S."/>
            <person name="Palenik B."/>
            <person name="Pazour G.J."/>
            <person name="Richardson P.M."/>
            <person name="Rynearson T.A."/>
            <person name="Saito M.A."/>
            <person name="Schwartz D.C."/>
            <person name="Thamatrakoln K."/>
            <person name="Valentin K."/>
            <person name="Vardi A."/>
            <person name="Wilkerson F.P."/>
            <person name="Rokhsar D.S."/>
        </authorList>
    </citation>
    <scope>NUCLEOTIDE SEQUENCE [LARGE SCALE GENOMIC DNA]</scope>
    <source>
        <strain evidence="2 3">CCMP1335</strain>
    </source>
</reference>
<dbReference type="eggNOG" id="ENOG502SZ1Z">
    <property type="taxonomic scope" value="Eukaryota"/>
</dbReference>
<dbReference type="OMA" id="CHAGLRI"/>
<dbReference type="PaxDb" id="35128-Thaps10903"/>
<sequence>MRSVTSASVSFLMMHNLCINSVTSSSSGGASTPPPHTSLSTASSTADSTDNRGTNLWSSTILESSLKNQDPYVAASPLSVAAVCRDGVALVSLHFGLEELDDDDYAVGDSIAAAAAAADNDDDNQSAVGVKDGVDTTIDGTVATKQPSPSHPISRSFRDLPLSSRGPLRIEHVHDQALSSTQSTPSLSIPPPMAILTAGWRTDGMTLADAARELMVEEVMLYCLPSSVMDGGLDCRREIINGGQTEQRKLTGGDAKVSDMINTQSTTLTQPYYGRRIAEGLSYYLSKCEFSDGVRSLSTVGLLACGGTRVPEEDDRSNGKCVNVKGRGGSLYLIDATGAHRVRAHAIGNGSTALHKRLAFVNFDNVSCHAGLRILLRLIAEEGKLLSPSVGDANEQHDDKRSLITSQSDNNRSQENKTTNAGAWNLPQNVAAELAVLRSGDWRMKRVRLASLFQ</sequence>
<dbReference type="KEGG" id="tps:THAPS_10903"/>
<organism evidence="2 3">
    <name type="scientific">Thalassiosira pseudonana</name>
    <name type="common">Marine diatom</name>
    <name type="synonym">Cyclotella nana</name>
    <dbReference type="NCBI Taxonomy" id="35128"/>
    <lineage>
        <taxon>Eukaryota</taxon>
        <taxon>Sar</taxon>
        <taxon>Stramenopiles</taxon>
        <taxon>Ochrophyta</taxon>
        <taxon>Bacillariophyta</taxon>
        <taxon>Coscinodiscophyceae</taxon>
        <taxon>Thalassiosirophycidae</taxon>
        <taxon>Thalassiosirales</taxon>
        <taxon>Thalassiosiraceae</taxon>
        <taxon>Thalassiosira</taxon>
    </lineage>
</organism>
<accession>B5YLU6</accession>
<dbReference type="AlphaFoldDB" id="B5YLU6"/>
<gene>
    <name evidence="2" type="ORF">THAPS_10903</name>
</gene>
<feature type="region of interest" description="Disordered" evidence="1">
    <location>
        <begin position="389"/>
        <end position="423"/>
    </location>
</feature>
<feature type="compositionally biased region" description="Low complexity" evidence="1">
    <location>
        <begin position="24"/>
        <end position="48"/>
    </location>
</feature>
<dbReference type="Proteomes" id="UP000001449">
    <property type="component" value="Chromosome 18"/>
</dbReference>
<reference evidence="2 3" key="2">
    <citation type="journal article" date="2008" name="Nature">
        <title>The Phaeodactylum genome reveals the evolutionary history of diatom genomes.</title>
        <authorList>
            <person name="Bowler C."/>
            <person name="Allen A.E."/>
            <person name="Badger J.H."/>
            <person name="Grimwood J."/>
            <person name="Jabbari K."/>
            <person name="Kuo A."/>
            <person name="Maheswari U."/>
            <person name="Martens C."/>
            <person name="Maumus F."/>
            <person name="Otillar R.P."/>
            <person name="Rayko E."/>
            <person name="Salamov A."/>
            <person name="Vandepoele K."/>
            <person name="Beszteri B."/>
            <person name="Gruber A."/>
            <person name="Heijde M."/>
            <person name="Katinka M."/>
            <person name="Mock T."/>
            <person name="Valentin K."/>
            <person name="Verret F."/>
            <person name="Berges J.A."/>
            <person name="Brownlee C."/>
            <person name="Cadoret J.P."/>
            <person name="Chiovitti A."/>
            <person name="Choi C.J."/>
            <person name="Coesel S."/>
            <person name="De Martino A."/>
            <person name="Detter J.C."/>
            <person name="Durkin C."/>
            <person name="Falciatore A."/>
            <person name="Fournet J."/>
            <person name="Haruta M."/>
            <person name="Huysman M.J."/>
            <person name="Jenkins B.D."/>
            <person name="Jiroutova K."/>
            <person name="Jorgensen R.E."/>
            <person name="Joubert Y."/>
            <person name="Kaplan A."/>
            <person name="Kroger N."/>
            <person name="Kroth P.G."/>
            <person name="La Roche J."/>
            <person name="Lindquist E."/>
            <person name="Lommer M."/>
            <person name="Martin-Jezequel V."/>
            <person name="Lopez P.J."/>
            <person name="Lucas S."/>
            <person name="Mangogna M."/>
            <person name="McGinnis K."/>
            <person name="Medlin L.K."/>
            <person name="Montsant A."/>
            <person name="Oudot-Le Secq M.P."/>
            <person name="Napoli C."/>
            <person name="Obornik M."/>
            <person name="Parker M.S."/>
            <person name="Petit J.L."/>
            <person name="Porcel B.M."/>
            <person name="Poulsen N."/>
            <person name="Robison M."/>
            <person name="Rychlewski L."/>
            <person name="Rynearson T.A."/>
            <person name="Schmutz J."/>
            <person name="Shapiro H."/>
            <person name="Siaut M."/>
            <person name="Stanley M."/>
            <person name="Sussman M.R."/>
            <person name="Taylor A.R."/>
            <person name="Vardi A."/>
            <person name="von Dassow P."/>
            <person name="Vyverman W."/>
            <person name="Willis A."/>
            <person name="Wyrwicz L.S."/>
            <person name="Rokhsar D.S."/>
            <person name="Weissenbach J."/>
            <person name="Armbrust E.V."/>
            <person name="Green B.R."/>
            <person name="Van de Peer Y."/>
            <person name="Grigoriev I.V."/>
        </authorList>
    </citation>
    <scope>NUCLEOTIDE SEQUENCE [LARGE SCALE GENOMIC DNA]</scope>
    <source>
        <strain evidence="2 3">CCMP1335</strain>
    </source>
</reference>
<name>B5YLU6_THAPS</name>